<accession>A0A2T0SYM4</accession>
<reference evidence="1 2" key="1">
    <citation type="submission" date="2018-03" db="EMBL/GenBank/DDBJ databases">
        <title>Genomic Encyclopedia of Archaeal and Bacterial Type Strains, Phase II (KMG-II): from individual species to whole genera.</title>
        <authorList>
            <person name="Goeker M."/>
        </authorList>
    </citation>
    <scope>NUCLEOTIDE SEQUENCE [LARGE SCALE GENOMIC DNA]</scope>
    <source>
        <strain evidence="1 2">DSM 28354</strain>
    </source>
</reference>
<comment type="caution">
    <text evidence="1">The sequence shown here is derived from an EMBL/GenBank/DDBJ whole genome shotgun (WGS) entry which is preliminary data.</text>
</comment>
<dbReference type="EMBL" id="PVTE01000009">
    <property type="protein sequence ID" value="PRY38504.1"/>
    <property type="molecule type" value="Genomic_DNA"/>
</dbReference>
<sequence length="125" mass="14434">MSFSKENDQYIQLVQKHFGNKREAPYATTLGLLFLNAMRIARATDPEAFHTLWSSVQGEEQINYFHKGFRQVDVFKTASGSLDFLCYGLLDLFQDLEWQRFNELMKAVVSYNTNTPEDNSIPDLA</sequence>
<proteinExistence type="predicted"/>
<organism evidence="1 2">
    <name type="scientific">Spirosoma oryzae</name>
    <dbReference type="NCBI Taxonomy" id="1469603"/>
    <lineage>
        <taxon>Bacteria</taxon>
        <taxon>Pseudomonadati</taxon>
        <taxon>Bacteroidota</taxon>
        <taxon>Cytophagia</taxon>
        <taxon>Cytophagales</taxon>
        <taxon>Cytophagaceae</taxon>
        <taxon>Spirosoma</taxon>
    </lineage>
</organism>
<dbReference type="AlphaFoldDB" id="A0A2T0SYM4"/>
<protein>
    <submittedName>
        <fullName evidence="1">Uncharacterized protein</fullName>
    </submittedName>
</protein>
<dbReference type="Proteomes" id="UP000238375">
    <property type="component" value="Unassembled WGS sequence"/>
</dbReference>
<name>A0A2T0SYM4_9BACT</name>
<keyword evidence="2" id="KW-1185">Reference proteome</keyword>
<evidence type="ECO:0000313" key="2">
    <source>
        <dbReference type="Proteomes" id="UP000238375"/>
    </source>
</evidence>
<evidence type="ECO:0000313" key="1">
    <source>
        <dbReference type="EMBL" id="PRY38504.1"/>
    </source>
</evidence>
<dbReference type="RefSeq" id="WP_106138232.1">
    <property type="nucleotide sequence ID" value="NZ_PVTE01000009.1"/>
</dbReference>
<gene>
    <name evidence="1" type="ORF">CLV58_109231</name>
</gene>